<comment type="similarity">
    <text evidence="2">Belongs to the ATG3 family.</text>
</comment>
<dbReference type="AlphaFoldDB" id="A0A7R9B371"/>
<comment type="subcellular location">
    <subcellularLocation>
        <location evidence="1">Cytoplasm</location>
    </subcellularLocation>
</comment>
<dbReference type="Pfam" id="PF03987">
    <property type="entry name" value="Autophagy_act_C"/>
    <property type="match status" value="1"/>
</dbReference>
<keyword evidence="5" id="KW-0963">Cytoplasm</keyword>
<dbReference type="GO" id="GO:0019776">
    <property type="term" value="F:Atg8-family ligase activity"/>
    <property type="evidence" value="ECO:0007669"/>
    <property type="project" value="TreeGrafter"/>
</dbReference>
<evidence type="ECO:0000256" key="9">
    <source>
        <dbReference type="ARBA" id="ARBA00034553"/>
    </source>
</evidence>
<evidence type="ECO:0000256" key="7">
    <source>
        <dbReference type="ARBA" id="ARBA00022927"/>
    </source>
</evidence>
<dbReference type="GO" id="GO:0061723">
    <property type="term" value="P:glycophagy"/>
    <property type="evidence" value="ECO:0007669"/>
    <property type="project" value="TreeGrafter"/>
</dbReference>
<evidence type="ECO:0000256" key="10">
    <source>
        <dbReference type="SAM" id="MobiDB-lite"/>
    </source>
</evidence>
<protein>
    <recommendedName>
        <fullName evidence="3">Ubiquitin-like-conjugating enzyme ATG3</fullName>
    </recommendedName>
    <alternativeName>
        <fullName evidence="9">Autophagy-related protein 3</fullName>
    </alternativeName>
</protein>
<name>A0A7R9B371_TIMSH</name>
<organism evidence="11">
    <name type="scientific">Timema shepardi</name>
    <name type="common">Walking stick</name>
    <dbReference type="NCBI Taxonomy" id="629360"/>
    <lineage>
        <taxon>Eukaryota</taxon>
        <taxon>Metazoa</taxon>
        <taxon>Ecdysozoa</taxon>
        <taxon>Arthropoda</taxon>
        <taxon>Hexapoda</taxon>
        <taxon>Insecta</taxon>
        <taxon>Pterygota</taxon>
        <taxon>Neoptera</taxon>
        <taxon>Polyneoptera</taxon>
        <taxon>Phasmatodea</taxon>
        <taxon>Timematodea</taxon>
        <taxon>Timematoidea</taxon>
        <taxon>Timematidae</taxon>
        <taxon>Timema</taxon>
    </lineage>
</organism>
<evidence type="ECO:0000256" key="3">
    <source>
        <dbReference type="ARBA" id="ARBA00017573"/>
    </source>
</evidence>
<dbReference type="GO" id="GO:0015031">
    <property type="term" value="P:protein transport"/>
    <property type="evidence" value="ECO:0007669"/>
    <property type="project" value="UniProtKB-KW"/>
</dbReference>
<dbReference type="EMBL" id="OC004740">
    <property type="protein sequence ID" value="CAD7264796.1"/>
    <property type="molecule type" value="Genomic_DNA"/>
</dbReference>
<evidence type="ECO:0000256" key="8">
    <source>
        <dbReference type="ARBA" id="ARBA00023006"/>
    </source>
</evidence>
<feature type="region of interest" description="Disordered" evidence="10">
    <location>
        <begin position="1"/>
        <end position="23"/>
    </location>
</feature>
<accession>A0A7R9B371</accession>
<dbReference type="GO" id="GO:0000045">
    <property type="term" value="P:autophagosome assembly"/>
    <property type="evidence" value="ECO:0007669"/>
    <property type="project" value="TreeGrafter"/>
</dbReference>
<evidence type="ECO:0000256" key="6">
    <source>
        <dbReference type="ARBA" id="ARBA00022786"/>
    </source>
</evidence>
<evidence type="ECO:0000256" key="1">
    <source>
        <dbReference type="ARBA" id="ARBA00004496"/>
    </source>
</evidence>
<keyword evidence="6" id="KW-0833">Ubl conjugation pathway</keyword>
<evidence type="ECO:0000256" key="2">
    <source>
        <dbReference type="ARBA" id="ARBA00007683"/>
    </source>
</evidence>
<evidence type="ECO:0000256" key="5">
    <source>
        <dbReference type="ARBA" id="ARBA00022490"/>
    </source>
</evidence>
<evidence type="ECO:0000313" key="11">
    <source>
        <dbReference type="EMBL" id="CAD7264796.1"/>
    </source>
</evidence>
<gene>
    <name evidence="11" type="ORF">TSIB3V08_LOCUS8844</name>
</gene>
<dbReference type="GO" id="GO:0044804">
    <property type="term" value="P:nucleophagy"/>
    <property type="evidence" value="ECO:0007669"/>
    <property type="project" value="TreeGrafter"/>
</dbReference>
<sequence>MSHEESVKGHAMQNSSSKRFRTPGIERGKRNAVAFEVLREANDHSRPSELSLIHYGQEQLNGLAALPFIETLLWIPFIETLLCIPFIETLLWIPFIETFAVDPIHRDIALDPIHRDIAVDPIHRDIAGDPIHRDIAGCGRVGVDTGHWAIGKKDDIHKMINLLWGLPVHHRLGLEWSTTRNSKAPTQPPWVLEIMAYLARGDLPLLTKGLRIQLLREVFPRWSVELQHSKSYFSGSTLFFPWIVSHMPTGSPNTQLFRNLVPHQQVALNNYKPYVLATTFFFPRMASNVLNGPPKTQLFMKMVPRWPLELRNGKPYVPVGTPFFPWIVTHMPTTSPNTQLFRKAVPRWLESKFRDTGVITPEEFVAAGDHLVHPCPTWQWATGDESRSMSYPPRNKQFLIARNVLCSRRCKQGSVYSKRDDQSAT</sequence>
<keyword evidence="4" id="KW-0813">Transport</keyword>
<proteinExistence type="inferred from homology"/>
<evidence type="ECO:0000256" key="4">
    <source>
        <dbReference type="ARBA" id="ARBA00022448"/>
    </source>
</evidence>
<keyword evidence="8" id="KW-0072">Autophagy</keyword>
<dbReference type="InterPro" id="IPR007135">
    <property type="entry name" value="Atg3/Atg10"/>
</dbReference>
<dbReference type="GO" id="GO:0000407">
    <property type="term" value="C:phagophore assembly site"/>
    <property type="evidence" value="ECO:0007669"/>
    <property type="project" value="TreeGrafter"/>
</dbReference>
<dbReference type="GO" id="GO:0005829">
    <property type="term" value="C:cytosol"/>
    <property type="evidence" value="ECO:0007669"/>
    <property type="project" value="TreeGrafter"/>
</dbReference>
<dbReference type="GO" id="GO:0000422">
    <property type="term" value="P:autophagy of mitochondrion"/>
    <property type="evidence" value="ECO:0007669"/>
    <property type="project" value="TreeGrafter"/>
</dbReference>
<dbReference type="PANTHER" id="PTHR12866">
    <property type="entry name" value="UBIQUITIN-LIKE-CONJUGATING ENZYME ATG3"/>
    <property type="match status" value="1"/>
</dbReference>
<reference evidence="11" key="1">
    <citation type="submission" date="2020-11" db="EMBL/GenBank/DDBJ databases">
        <authorList>
            <person name="Tran Van P."/>
        </authorList>
    </citation>
    <scope>NUCLEOTIDE SEQUENCE</scope>
</reference>
<dbReference type="PANTHER" id="PTHR12866:SF2">
    <property type="entry name" value="UBIQUITIN-LIKE-CONJUGATING ENZYME ATG3"/>
    <property type="match status" value="1"/>
</dbReference>
<keyword evidence="7" id="KW-0653">Protein transport</keyword>